<feature type="chain" id="PRO_5040497530" description="Photosystem II Psb31 protein domain-containing protein" evidence="1">
    <location>
        <begin position="17"/>
        <end position="183"/>
    </location>
</feature>
<keyword evidence="4" id="KW-1185">Reference proteome</keyword>
<evidence type="ECO:0000313" key="4">
    <source>
        <dbReference type="Proteomes" id="UP001153069"/>
    </source>
</evidence>
<proteinExistence type="predicted"/>
<accession>A0A9N8H6D3</accession>
<evidence type="ECO:0000259" key="2">
    <source>
        <dbReference type="Pfam" id="PF18240"/>
    </source>
</evidence>
<dbReference type="Gene3D" id="1.20.120.1740">
    <property type="entry name" value="Sodium ion translocating NADH-quinone reductase subunit C-like"/>
    <property type="match status" value="1"/>
</dbReference>
<keyword evidence="1" id="KW-0732">Signal</keyword>
<evidence type="ECO:0000256" key="1">
    <source>
        <dbReference type="SAM" id="SignalP"/>
    </source>
</evidence>
<name>A0A9N8H6D3_9STRA</name>
<protein>
    <recommendedName>
        <fullName evidence="2">Photosystem II Psb31 protein domain-containing protein</fullName>
    </recommendedName>
</protein>
<dbReference type="AlphaFoldDB" id="A0A9N8H6D3"/>
<dbReference type="InterPro" id="IPR040933">
    <property type="entry name" value="PSII_Pbs31"/>
</dbReference>
<evidence type="ECO:0000313" key="3">
    <source>
        <dbReference type="EMBL" id="CAB9502676.1"/>
    </source>
</evidence>
<dbReference type="Proteomes" id="UP001153069">
    <property type="component" value="Unassembled WGS sequence"/>
</dbReference>
<gene>
    <name evidence="3" type="ORF">SEMRO_143_G066510.1</name>
</gene>
<dbReference type="OrthoDB" id="202886at2759"/>
<feature type="signal peptide" evidence="1">
    <location>
        <begin position="1"/>
        <end position="16"/>
    </location>
</feature>
<feature type="domain" description="Photosystem II Psb31 protein" evidence="2">
    <location>
        <begin position="60"/>
        <end position="151"/>
    </location>
</feature>
<reference evidence="3" key="1">
    <citation type="submission" date="2020-06" db="EMBL/GenBank/DDBJ databases">
        <authorList>
            <consortium name="Plant Systems Biology data submission"/>
        </authorList>
    </citation>
    <scope>NUCLEOTIDE SEQUENCE</scope>
    <source>
        <strain evidence="3">D6</strain>
    </source>
</reference>
<sequence>MKFSAVFCALLATSAAAFAPATSSRTSTELNMDRRVAFGQIATAGAVLAGIPAIASADGAVSTASKTKAKVVYGSRIAALKKAVDSGDFASIVDEKNAFILFNSGVYPTAKEKAAKKAAIDDVNAIFSGIRKGDKGAVKTAYDKYVKANDISDVLSKAAAGGQSYSSDYSYLTKTNAAAVYVR</sequence>
<organism evidence="3 4">
    <name type="scientific">Seminavis robusta</name>
    <dbReference type="NCBI Taxonomy" id="568900"/>
    <lineage>
        <taxon>Eukaryota</taxon>
        <taxon>Sar</taxon>
        <taxon>Stramenopiles</taxon>
        <taxon>Ochrophyta</taxon>
        <taxon>Bacillariophyta</taxon>
        <taxon>Bacillariophyceae</taxon>
        <taxon>Bacillariophycidae</taxon>
        <taxon>Naviculales</taxon>
        <taxon>Naviculaceae</taxon>
        <taxon>Seminavis</taxon>
    </lineage>
</organism>
<dbReference type="Pfam" id="PF18240">
    <property type="entry name" value="PSII_Pbs31"/>
    <property type="match status" value="1"/>
</dbReference>
<comment type="caution">
    <text evidence="3">The sequence shown here is derived from an EMBL/GenBank/DDBJ whole genome shotgun (WGS) entry which is preliminary data.</text>
</comment>
<dbReference type="EMBL" id="CAICTM010000142">
    <property type="protein sequence ID" value="CAB9502676.1"/>
    <property type="molecule type" value="Genomic_DNA"/>
</dbReference>